<name>A0A433TYY1_ELYCH</name>
<gene>
    <name evidence="2" type="ORF">EGW08_005498</name>
</gene>
<protein>
    <submittedName>
        <fullName evidence="2">Uncharacterized protein</fullName>
    </submittedName>
</protein>
<keyword evidence="3" id="KW-1185">Reference proteome</keyword>
<dbReference type="AlphaFoldDB" id="A0A433TYY1"/>
<sequence length="257" mass="24427">MAKFLGDARDGRRARSNMSLNRHTREAALADKMVAAKSLPLLGAVKKNDVEDLMSAKQTGGQHATPGLAAITGVVPKGGAHLAALNFEDMANNNPGGVSIPMQDLAGFGDSLGGFGGDIGGLGDKLGGLGDTLDDVGGGLGGLGDKLGGLGGNLGGLGGGLGDRLGGLGGGLGDKLGGLGDTLGGVGGDLGDKLGGLGDTLGGVGGGLGDKLGGLGGGGLPGGMNLPGGFSFGGGDEDEERGAGVGGAVGGLFNQRF</sequence>
<reference evidence="2 3" key="1">
    <citation type="submission" date="2019-01" db="EMBL/GenBank/DDBJ databases">
        <title>A draft genome assembly of the solar-powered sea slug Elysia chlorotica.</title>
        <authorList>
            <person name="Cai H."/>
            <person name="Li Q."/>
            <person name="Fang X."/>
            <person name="Li J."/>
            <person name="Curtis N.E."/>
            <person name="Altenburger A."/>
            <person name="Shibata T."/>
            <person name="Feng M."/>
            <person name="Maeda T."/>
            <person name="Schwartz J.A."/>
            <person name="Shigenobu S."/>
            <person name="Lundholm N."/>
            <person name="Nishiyama T."/>
            <person name="Yang H."/>
            <person name="Hasebe M."/>
            <person name="Li S."/>
            <person name="Pierce S.K."/>
            <person name="Wang J."/>
        </authorList>
    </citation>
    <scope>NUCLEOTIDE SEQUENCE [LARGE SCALE GENOMIC DNA]</scope>
    <source>
        <strain evidence="2">EC2010</strain>
        <tissue evidence="2">Whole organism of an adult</tissue>
    </source>
</reference>
<feature type="region of interest" description="Disordered" evidence="1">
    <location>
        <begin position="1"/>
        <end position="20"/>
    </location>
</feature>
<comment type="caution">
    <text evidence="2">The sequence shown here is derived from an EMBL/GenBank/DDBJ whole genome shotgun (WGS) entry which is preliminary data.</text>
</comment>
<dbReference type="EMBL" id="RQTK01000130">
    <property type="protein sequence ID" value="RUS86708.1"/>
    <property type="molecule type" value="Genomic_DNA"/>
</dbReference>
<accession>A0A433TYY1</accession>
<evidence type="ECO:0000313" key="3">
    <source>
        <dbReference type="Proteomes" id="UP000271974"/>
    </source>
</evidence>
<feature type="compositionally biased region" description="Basic and acidic residues" evidence="1">
    <location>
        <begin position="1"/>
        <end position="13"/>
    </location>
</feature>
<organism evidence="2 3">
    <name type="scientific">Elysia chlorotica</name>
    <name type="common">Eastern emerald elysia</name>
    <name type="synonym">Sea slug</name>
    <dbReference type="NCBI Taxonomy" id="188477"/>
    <lineage>
        <taxon>Eukaryota</taxon>
        <taxon>Metazoa</taxon>
        <taxon>Spiralia</taxon>
        <taxon>Lophotrochozoa</taxon>
        <taxon>Mollusca</taxon>
        <taxon>Gastropoda</taxon>
        <taxon>Heterobranchia</taxon>
        <taxon>Euthyneura</taxon>
        <taxon>Panpulmonata</taxon>
        <taxon>Sacoglossa</taxon>
        <taxon>Placobranchoidea</taxon>
        <taxon>Plakobranchidae</taxon>
        <taxon>Elysia</taxon>
    </lineage>
</organism>
<evidence type="ECO:0000313" key="2">
    <source>
        <dbReference type="EMBL" id="RUS86708.1"/>
    </source>
</evidence>
<evidence type="ECO:0000256" key="1">
    <source>
        <dbReference type="SAM" id="MobiDB-lite"/>
    </source>
</evidence>
<proteinExistence type="predicted"/>
<dbReference type="Proteomes" id="UP000271974">
    <property type="component" value="Unassembled WGS sequence"/>
</dbReference>